<dbReference type="Proteomes" id="UP000805649">
    <property type="component" value="Unassembled WGS sequence"/>
</dbReference>
<accession>A0ACC3YCN2</accession>
<reference evidence="1 2" key="1">
    <citation type="journal article" date="2020" name="Phytopathology">
        <title>Genome Sequence Resources of Colletotrichum truncatum, C. plurivorum, C. musicola, and C. sojae: Four Species Pathogenic to Soybean (Glycine max).</title>
        <authorList>
            <person name="Rogerio F."/>
            <person name="Boufleur T.R."/>
            <person name="Ciampi-Guillardi M."/>
            <person name="Sukno S.A."/>
            <person name="Thon M.R."/>
            <person name="Massola Junior N.S."/>
            <person name="Baroncelli R."/>
        </authorList>
    </citation>
    <scope>NUCLEOTIDE SEQUENCE [LARGE SCALE GENOMIC DNA]</scope>
    <source>
        <strain evidence="1 2">CMES1059</strain>
    </source>
</reference>
<gene>
    <name evidence="1" type="ORF">CTRU02_215512</name>
</gene>
<evidence type="ECO:0000313" key="2">
    <source>
        <dbReference type="Proteomes" id="UP000805649"/>
    </source>
</evidence>
<dbReference type="EMBL" id="VUJX02000016">
    <property type="protein sequence ID" value="KAL0929613.1"/>
    <property type="molecule type" value="Genomic_DNA"/>
</dbReference>
<proteinExistence type="predicted"/>
<evidence type="ECO:0000313" key="1">
    <source>
        <dbReference type="EMBL" id="KAL0929613.1"/>
    </source>
</evidence>
<organism evidence="1 2">
    <name type="scientific">Colletotrichum truncatum</name>
    <name type="common">Anthracnose fungus</name>
    <name type="synonym">Colletotrichum capsici</name>
    <dbReference type="NCBI Taxonomy" id="5467"/>
    <lineage>
        <taxon>Eukaryota</taxon>
        <taxon>Fungi</taxon>
        <taxon>Dikarya</taxon>
        <taxon>Ascomycota</taxon>
        <taxon>Pezizomycotina</taxon>
        <taxon>Sordariomycetes</taxon>
        <taxon>Hypocreomycetidae</taxon>
        <taxon>Glomerellales</taxon>
        <taxon>Glomerellaceae</taxon>
        <taxon>Colletotrichum</taxon>
        <taxon>Colletotrichum truncatum species complex</taxon>
    </lineage>
</organism>
<keyword evidence="2" id="KW-1185">Reference proteome</keyword>
<sequence length="71" mass="7526">MRNCLVNNHGALAAQDNGQFSSTCGSCLTDNSTSSWANYACSCEISPGEGRHTAHGIDLSITTNFKTKDKS</sequence>
<comment type="caution">
    <text evidence="1">The sequence shown here is derived from an EMBL/GenBank/DDBJ whole genome shotgun (WGS) entry which is preliminary data.</text>
</comment>
<protein>
    <submittedName>
        <fullName evidence="1">Uncharacterized protein</fullName>
    </submittedName>
</protein>
<name>A0ACC3YCN2_COLTU</name>